<evidence type="ECO:0000313" key="1">
    <source>
        <dbReference type="EMBL" id="KAG1896125.1"/>
    </source>
</evidence>
<protein>
    <recommendedName>
        <fullName evidence="3">Zinc finger BED domain-containing protein DAYSLEEPER</fullName>
    </recommendedName>
</protein>
<sequence length="196" mass="22323">INLTCKAVLQAITNMDHAQNDAIEYVPNMPPSRDFMSAIERDPIATVRTIVHQTDLQLLCDIDIRWSSTLLMIECAILLHAAIDRFLDSHDFPELKKYKLNDVEWQALDVFKDILSVPHAFQQKLSSEKTPTLCDSIPSFEAMSRVWQQQADKYPDRAAVIQPGLDKLEAYRARISCVPAYVLAMGESLKIFRCEV</sequence>
<accession>A0AAD4DXX7</accession>
<keyword evidence="2" id="KW-1185">Reference proteome</keyword>
<reference evidence="1" key="1">
    <citation type="journal article" date="2020" name="New Phytol.">
        <title>Comparative genomics reveals dynamic genome evolution in host specialist ectomycorrhizal fungi.</title>
        <authorList>
            <person name="Lofgren L.A."/>
            <person name="Nguyen N.H."/>
            <person name="Vilgalys R."/>
            <person name="Ruytinx J."/>
            <person name="Liao H.L."/>
            <person name="Branco S."/>
            <person name="Kuo A."/>
            <person name="LaButti K."/>
            <person name="Lipzen A."/>
            <person name="Andreopoulos W."/>
            <person name="Pangilinan J."/>
            <person name="Riley R."/>
            <person name="Hundley H."/>
            <person name="Na H."/>
            <person name="Barry K."/>
            <person name="Grigoriev I.V."/>
            <person name="Stajich J.E."/>
            <person name="Kennedy P.G."/>
        </authorList>
    </citation>
    <scope>NUCLEOTIDE SEQUENCE</scope>
    <source>
        <strain evidence="1">FC203</strain>
    </source>
</reference>
<name>A0AAD4DXX7_9AGAM</name>
<proteinExistence type="predicted"/>
<evidence type="ECO:0008006" key="3">
    <source>
        <dbReference type="Google" id="ProtNLM"/>
    </source>
</evidence>
<dbReference type="InterPro" id="IPR012337">
    <property type="entry name" value="RNaseH-like_sf"/>
</dbReference>
<evidence type="ECO:0000313" key="2">
    <source>
        <dbReference type="Proteomes" id="UP001195769"/>
    </source>
</evidence>
<organism evidence="1 2">
    <name type="scientific">Suillus fuscotomentosus</name>
    <dbReference type="NCBI Taxonomy" id="1912939"/>
    <lineage>
        <taxon>Eukaryota</taxon>
        <taxon>Fungi</taxon>
        <taxon>Dikarya</taxon>
        <taxon>Basidiomycota</taxon>
        <taxon>Agaricomycotina</taxon>
        <taxon>Agaricomycetes</taxon>
        <taxon>Agaricomycetidae</taxon>
        <taxon>Boletales</taxon>
        <taxon>Suillineae</taxon>
        <taxon>Suillaceae</taxon>
        <taxon>Suillus</taxon>
    </lineage>
</organism>
<dbReference type="GeneID" id="64669921"/>
<comment type="caution">
    <text evidence="1">The sequence shown here is derived from an EMBL/GenBank/DDBJ whole genome shotgun (WGS) entry which is preliminary data.</text>
</comment>
<gene>
    <name evidence="1" type="ORF">F5891DRAFT_959093</name>
</gene>
<dbReference type="SUPFAM" id="SSF53098">
    <property type="entry name" value="Ribonuclease H-like"/>
    <property type="match status" value="1"/>
</dbReference>
<dbReference type="RefSeq" id="XP_041221701.1">
    <property type="nucleotide sequence ID" value="XM_041375623.1"/>
</dbReference>
<dbReference type="Proteomes" id="UP001195769">
    <property type="component" value="Unassembled WGS sequence"/>
</dbReference>
<dbReference type="AlphaFoldDB" id="A0AAD4DXX7"/>
<dbReference type="EMBL" id="JABBWK010000058">
    <property type="protein sequence ID" value="KAG1896125.1"/>
    <property type="molecule type" value="Genomic_DNA"/>
</dbReference>
<feature type="non-terminal residue" evidence="1">
    <location>
        <position position="1"/>
    </location>
</feature>